<comment type="caution">
    <text evidence="2">The sequence shown here is derived from an EMBL/GenBank/DDBJ whole genome shotgun (WGS) entry which is preliminary data.</text>
</comment>
<name>A0A316DD78_9BACL</name>
<accession>A0A316DD78</accession>
<dbReference type="EMBL" id="QGGL01000003">
    <property type="protein sequence ID" value="PWK15482.1"/>
    <property type="molecule type" value="Genomic_DNA"/>
</dbReference>
<evidence type="ECO:0000313" key="2">
    <source>
        <dbReference type="EMBL" id="PWK15482.1"/>
    </source>
</evidence>
<protein>
    <submittedName>
        <fullName evidence="2">Uncharacterized protein</fullName>
    </submittedName>
</protein>
<gene>
    <name evidence="2" type="ORF">C7459_10318</name>
</gene>
<keyword evidence="1" id="KW-0472">Membrane</keyword>
<keyword evidence="1" id="KW-0812">Transmembrane</keyword>
<reference evidence="2 3" key="1">
    <citation type="submission" date="2018-05" db="EMBL/GenBank/DDBJ databases">
        <title>Genomic Encyclopedia of Type Strains, Phase IV (KMG-IV): sequencing the most valuable type-strain genomes for metagenomic binning, comparative biology and taxonomic classification.</title>
        <authorList>
            <person name="Goeker M."/>
        </authorList>
    </citation>
    <scope>NUCLEOTIDE SEQUENCE [LARGE SCALE GENOMIC DNA]</scope>
    <source>
        <strain evidence="2 3">DSM 18773</strain>
    </source>
</reference>
<evidence type="ECO:0000313" key="3">
    <source>
        <dbReference type="Proteomes" id="UP000245634"/>
    </source>
</evidence>
<dbReference type="AlphaFoldDB" id="A0A316DD78"/>
<feature type="transmembrane region" description="Helical" evidence="1">
    <location>
        <begin position="6"/>
        <end position="26"/>
    </location>
</feature>
<keyword evidence="3" id="KW-1185">Reference proteome</keyword>
<dbReference type="Proteomes" id="UP000245634">
    <property type="component" value="Unassembled WGS sequence"/>
</dbReference>
<organism evidence="2 3">
    <name type="scientific">Tumebacillus permanentifrigoris</name>
    <dbReference type="NCBI Taxonomy" id="378543"/>
    <lineage>
        <taxon>Bacteria</taxon>
        <taxon>Bacillati</taxon>
        <taxon>Bacillota</taxon>
        <taxon>Bacilli</taxon>
        <taxon>Bacillales</taxon>
        <taxon>Alicyclobacillaceae</taxon>
        <taxon>Tumebacillus</taxon>
    </lineage>
</organism>
<proteinExistence type="predicted"/>
<sequence>MGMDFFMAVMFVLVMVIAFTLAVVFAKRKTKRDKNQK</sequence>
<evidence type="ECO:0000256" key="1">
    <source>
        <dbReference type="SAM" id="Phobius"/>
    </source>
</evidence>
<keyword evidence="1" id="KW-1133">Transmembrane helix</keyword>